<feature type="domain" description="Zinc knuckle CX2CX4HX4C" evidence="3">
    <location>
        <begin position="195"/>
        <end position="220"/>
    </location>
</feature>
<organism evidence="4 5">
    <name type="scientific">Turnera subulata</name>
    <dbReference type="NCBI Taxonomy" id="218843"/>
    <lineage>
        <taxon>Eukaryota</taxon>
        <taxon>Viridiplantae</taxon>
        <taxon>Streptophyta</taxon>
        <taxon>Embryophyta</taxon>
        <taxon>Tracheophyta</taxon>
        <taxon>Spermatophyta</taxon>
        <taxon>Magnoliopsida</taxon>
        <taxon>eudicotyledons</taxon>
        <taxon>Gunneridae</taxon>
        <taxon>Pentapetalae</taxon>
        <taxon>rosids</taxon>
        <taxon>fabids</taxon>
        <taxon>Malpighiales</taxon>
        <taxon>Passifloraceae</taxon>
        <taxon>Turnera</taxon>
    </lineage>
</organism>
<proteinExistence type="predicted"/>
<dbReference type="Pfam" id="PF14111">
    <property type="entry name" value="DUF4283"/>
    <property type="match status" value="1"/>
</dbReference>
<dbReference type="InterPro" id="IPR040256">
    <property type="entry name" value="At4g02000-like"/>
</dbReference>
<dbReference type="AlphaFoldDB" id="A0A9Q0FH52"/>
<dbReference type="InterPro" id="IPR025558">
    <property type="entry name" value="DUF4283"/>
</dbReference>
<dbReference type="Pfam" id="PF14392">
    <property type="entry name" value="zf-CCHC_4"/>
    <property type="match status" value="1"/>
</dbReference>
<evidence type="ECO:0008006" key="6">
    <source>
        <dbReference type="Google" id="ProtNLM"/>
    </source>
</evidence>
<evidence type="ECO:0000313" key="4">
    <source>
        <dbReference type="EMBL" id="KAJ4831401.1"/>
    </source>
</evidence>
<evidence type="ECO:0000259" key="2">
    <source>
        <dbReference type="Pfam" id="PF14111"/>
    </source>
</evidence>
<evidence type="ECO:0000259" key="3">
    <source>
        <dbReference type="Pfam" id="PF14392"/>
    </source>
</evidence>
<dbReference type="EMBL" id="JAKUCV010005381">
    <property type="protein sequence ID" value="KAJ4831401.1"/>
    <property type="molecule type" value="Genomic_DNA"/>
</dbReference>
<gene>
    <name evidence="4" type="ORF">Tsubulata_020423</name>
</gene>
<dbReference type="OrthoDB" id="852325at2759"/>
<reference evidence="4" key="1">
    <citation type="submission" date="2022-02" db="EMBL/GenBank/DDBJ databases">
        <authorList>
            <person name="Henning P.M."/>
            <person name="McCubbin A.G."/>
            <person name="Shore J.S."/>
        </authorList>
    </citation>
    <scope>NUCLEOTIDE SEQUENCE</scope>
    <source>
        <strain evidence="4">F60SS</strain>
        <tissue evidence="4">Leaves</tissue>
    </source>
</reference>
<keyword evidence="5" id="KW-1185">Reference proteome</keyword>
<feature type="region of interest" description="Disordered" evidence="1">
    <location>
        <begin position="284"/>
        <end position="333"/>
    </location>
</feature>
<accession>A0A9Q0FH52</accession>
<feature type="domain" description="DUF4283" evidence="2">
    <location>
        <begin position="40"/>
        <end position="113"/>
    </location>
</feature>
<comment type="caution">
    <text evidence="4">The sequence shown here is derived from an EMBL/GenBank/DDBJ whole genome shotgun (WGS) entry which is preliminary data.</text>
</comment>
<protein>
    <recommendedName>
        <fullName evidence="6">CCHC-type domain-containing protein</fullName>
    </recommendedName>
</protein>
<dbReference type="PANTHER" id="PTHR31286">
    <property type="entry name" value="GLYCINE-RICH CELL WALL STRUCTURAL PROTEIN 1.8-LIKE"/>
    <property type="match status" value="1"/>
</dbReference>
<evidence type="ECO:0000313" key="5">
    <source>
        <dbReference type="Proteomes" id="UP001141552"/>
    </source>
</evidence>
<feature type="compositionally biased region" description="Basic and acidic residues" evidence="1">
    <location>
        <begin position="287"/>
        <end position="323"/>
    </location>
</feature>
<dbReference type="InterPro" id="IPR025836">
    <property type="entry name" value="Zn_knuckle_CX2CX4HX4C"/>
</dbReference>
<name>A0A9Q0FH52_9ROSI</name>
<reference evidence="4" key="2">
    <citation type="journal article" date="2023" name="Plants (Basel)">
        <title>Annotation of the Turnera subulata (Passifloraceae) Draft Genome Reveals the S-Locus Evolved after the Divergence of Turneroideae from Passifloroideae in a Stepwise Manner.</title>
        <authorList>
            <person name="Henning P.M."/>
            <person name="Roalson E.H."/>
            <person name="Mir W."/>
            <person name="McCubbin A.G."/>
            <person name="Shore J.S."/>
        </authorList>
    </citation>
    <scope>NUCLEOTIDE SEQUENCE</scope>
    <source>
        <strain evidence="4">F60SS</strain>
    </source>
</reference>
<dbReference type="Proteomes" id="UP001141552">
    <property type="component" value="Unassembled WGS sequence"/>
</dbReference>
<sequence length="333" mass="37761">MADKLKLVLYSDSIDEVVGDESAESLASMAVRRAKTVLGGRVLSNRGLGVSFMKPILEKLWGCTNKLEIKPCGFNYFLFIFDDEAELQYVVDNALWYFSNFHLIVKPWPPHLTWEQIDFSKSCIWVHAHGLPLTQLNARNAKMIGDLFAGMLEYEVQVEDILYKGGVLIVKAEFWVDKPLLPGFVNILSEECQPWVTFKYEQIPEVCWFCGRVGHTLPRCGFKKDGEKLLEYEIEPRAVTSTLVVVLPNDTQAPHNGYGMPVAPPPSHPAVSDRVQEERGFLCGPIQKKEEREDGSQYVEDRGSINVDRRMEDENLTDLEKAVVADSQPRSHQ</sequence>
<evidence type="ECO:0000256" key="1">
    <source>
        <dbReference type="SAM" id="MobiDB-lite"/>
    </source>
</evidence>
<dbReference type="PANTHER" id="PTHR31286:SF178">
    <property type="entry name" value="DUF4283 DOMAIN-CONTAINING PROTEIN"/>
    <property type="match status" value="1"/>
</dbReference>